<dbReference type="RefSeq" id="WP_330170559.1">
    <property type="nucleotide sequence ID" value="NZ_CP137080.1"/>
</dbReference>
<keyword evidence="4 9" id="KW-0503">Monooxygenase</keyword>
<dbReference type="Gene3D" id="3.20.20.30">
    <property type="entry name" value="Luciferase-like domain"/>
    <property type="match status" value="1"/>
</dbReference>
<feature type="binding site" evidence="6">
    <location>
        <position position="57"/>
    </location>
    <ligand>
        <name>FMN</name>
        <dbReference type="ChEBI" id="CHEBI:58210"/>
    </ligand>
</feature>
<feature type="region of interest" description="Disordered" evidence="7">
    <location>
        <begin position="422"/>
        <end position="462"/>
    </location>
</feature>
<dbReference type="EC" id="1.14.-.-" evidence="9"/>
<evidence type="ECO:0000256" key="2">
    <source>
        <dbReference type="ARBA" id="ARBA00022643"/>
    </source>
</evidence>
<sequence length="462" mass="50701">MKRIGLGVFESARAANSNKFALAHPESRHHEYTDLAFWVEMAQLLDDAAFDFLFFADGYGYPIDARGDVLPAAVEGGSFSGLESMTLIPALAHVTQRLGLVFTSPTGLDHPVHTARRLASLDHLTRGRLGWNVVTGSSQDAIALLFGHEQMRAHDDRYARAREYLEMTLELWEGSWDDDGVLADRTRGVYADPGKIHRIDRAGEFYRTSGYLTVEPSPQRTPVIFQAGTSEVGKDFAARYAECVFVKSESLERTAESVADIRERAARYGREPGDIAMFCSASIIAGPDRDEALSWRKSIVDLQTDEGAASQFRALAGIDLMALDPALPLTQRGDDLGEMNQSDVRKYLPRAGERAMTVREILDDLKGAKLGDWTITGDGGDVVDAMEEIVAATDIDGFMLQPSLDIAELRRFVTFVLPVMQSRGHRPEGPSPARTFRAGLSGGDRLKPSHPGASYRRLAAPA</sequence>
<dbReference type="InterPro" id="IPR011251">
    <property type="entry name" value="Luciferase-like_dom"/>
</dbReference>
<dbReference type="PANTHER" id="PTHR30011:SF16">
    <property type="entry name" value="C2H2 FINGER DOMAIN TRANSCRIPTION FACTOR (EUROFUNG)-RELATED"/>
    <property type="match status" value="1"/>
</dbReference>
<proteinExistence type="inferred from homology"/>
<keyword evidence="10" id="KW-1185">Reference proteome</keyword>
<evidence type="ECO:0000256" key="3">
    <source>
        <dbReference type="ARBA" id="ARBA00023002"/>
    </source>
</evidence>
<evidence type="ECO:0000256" key="1">
    <source>
        <dbReference type="ARBA" id="ARBA00022630"/>
    </source>
</evidence>
<evidence type="ECO:0000256" key="6">
    <source>
        <dbReference type="PIRSR" id="PIRSR000337-1"/>
    </source>
</evidence>
<dbReference type="PIRSF" id="PIRSF000337">
    <property type="entry name" value="NTA_MOA"/>
    <property type="match status" value="1"/>
</dbReference>
<name>A0AAU0MGX6_9MICO</name>
<dbReference type="AlphaFoldDB" id="A0AAU0MGX6"/>
<comment type="similarity">
    <text evidence="5">Belongs to the NtaA/SnaA/DszA monooxygenase family.</text>
</comment>
<dbReference type="InterPro" id="IPR016215">
    <property type="entry name" value="NTA_MOA"/>
</dbReference>
<accession>A0AAU0MGX6</accession>
<dbReference type="Proteomes" id="UP001329313">
    <property type="component" value="Chromosome"/>
</dbReference>
<feature type="binding site" evidence="6">
    <location>
        <position position="154"/>
    </location>
    <ligand>
        <name>FMN</name>
        <dbReference type="ChEBI" id="CHEBI:58210"/>
    </ligand>
</feature>
<gene>
    <name evidence="9" type="ORF">RYJ27_12145</name>
</gene>
<dbReference type="Pfam" id="PF00296">
    <property type="entry name" value="Bac_luciferase"/>
    <property type="match status" value="1"/>
</dbReference>
<keyword evidence="3 9" id="KW-0560">Oxidoreductase</keyword>
<dbReference type="InterPro" id="IPR051260">
    <property type="entry name" value="Diverse_substr_monoxygenases"/>
</dbReference>
<dbReference type="PANTHER" id="PTHR30011">
    <property type="entry name" value="ALKANESULFONATE MONOOXYGENASE-RELATED"/>
    <property type="match status" value="1"/>
</dbReference>
<feature type="binding site" evidence="6">
    <location>
        <position position="103"/>
    </location>
    <ligand>
        <name>FMN</name>
        <dbReference type="ChEBI" id="CHEBI:58210"/>
    </ligand>
</feature>
<evidence type="ECO:0000256" key="7">
    <source>
        <dbReference type="SAM" id="MobiDB-lite"/>
    </source>
</evidence>
<feature type="binding site" evidence="6">
    <location>
        <position position="158"/>
    </location>
    <ligand>
        <name>FMN</name>
        <dbReference type="ChEBI" id="CHEBI:58210"/>
    </ligand>
</feature>
<protein>
    <submittedName>
        <fullName evidence="9">NtaA/DmoA family FMN-dependent monooxygenase</fullName>
        <ecNumber evidence="9">1.14.-.-</ecNumber>
    </submittedName>
</protein>
<dbReference type="NCBIfam" id="TIGR03860">
    <property type="entry name" value="FMN_nitrolo"/>
    <property type="match status" value="1"/>
</dbReference>
<evidence type="ECO:0000256" key="5">
    <source>
        <dbReference type="ARBA" id="ARBA00033748"/>
    </source>
</evidence>
<dbReference type="InterPro" id="IPR036661">
    <property type="entry name" value="Luciferase-like_sf"/>
</dbReference>
<dbReference type="GO" id="GO:0016705">
    <property type="term" value="F:oxidoreductase activity, acting on paired donors, with incorporation or reduction of molecular oxygen"/>
    <property type="evidence" value="ECO:0007669"/>
    <property type="project" value="InterPro"/>
</dbReference>
<reference evidence="9 10" key="1">
    <citation type="submission" date="2023-10" db="EMBL/GenBank/DDBJ databases">
        <title>Y20.</title>
        <authorList>
            <person name="Zhang G."/>
            <person name="Ding Y."/>
        </authorList>
    </citation>
    <scope>NUCLEOTIDE SEQUENCE [LARGE SCALE GENOMIC DNA]</scope>
    <source>
        <strain evidence="9 10">Y20</strain>
    </source>
</reference>
<dbReference type="EMBL" id="CP137080">
    <property type="protein sequence ID" value="WOQ69435.1"/>
    <property type="molecule type" value="Genomic_DNA"/>
</dbReference>
<keyword evidence="1 6" id="KW-0285">Flavoprotein</keyword>
<evidence type="ECO:0000313" key="9">
    <source>
        <dbReference type="EMBL" id="WOQ69435.1"/>
    </source>
</evidence>
<evidence type="ECO:0000313" key="10">
    <source>
        <dbReference type="Proteomes" id="UP001329313"/>
    </source>
</evidence>
<dbReference type="GO" id="GO:0004497">
    <property type="term" value="F:monooxygenase activity"/>
    <property type="evidence" value="ECO:0007669"/>
    <property type="project" value="UniProtKB-KW"/>
</dbReference>
<evidence type="ECO:0000259" key="8">
    <source>
        <dbReference type="Pfam" id="PF00296"/>
    </source>
</evidence>
<dbReference type="SUPFAM" id="SSF51679">
    <property type="entry name" value="Bacterial luciferase-like"/>
    <property type="match status" value="1"/>
</dbReference>
<evidence type="ECO:0000256" key="4">
    <source>
        <dbReference type="ARBA" id="ARBA00023033"/>
    </source>
</evidence>
<keyword evidence="2 6" id="KW-0288">FMN</keyword>
<organism evidence="9 10">
    <name type="scientific">Microbacterium limosum</name>
    <dbReference type="NCBI Taxonomy" id="3079935"/>
    <lineage>
        <taxon>Bacteria</taxon>
        <taxon>Bacillati</taxon>
        <taxon>Actinomycetota</taxon>
        <taxon>Actinomycetes</taxon>
        <taxon>Micrococcales</taxon>
        <taxon>Microbacteriaceae</taxon>
        <taxon>Microbacterium</taxon>
    </lineage>
</organism>
<feature type="binding site" evidence="6">
    <location>
        <position position="230"/>
    </location>
    <ligand>
        <name>FMN</name>
        <dbReference type="ChEBI" id="CHEBI:58210"/>
    </ligand>
</feature>
<dbReference type="KEGG" id="mliy:RYJ27_12145"/>
<feature type="domain" description="Luciferase-like" evidence="8">
    <location>
        <begin position="20"/>
        <end position="388"/>
    </location>
</feature>